<dbReference type="AlphaFoldDB" id="F8N1W9"/>
<dbReference type="EMBL" id="GL891382">
    <property type="protein sequence ID" value="EGO52396.1"/>
    <property type="molecule type" value="Genomic_DNA"/>
</dbReference>
<protein>
    <submittedName>
        <fullName evidence="2">Uncharacterized protein</fullName>
    </submittedName>
</protein>
<organism evidence="2 3">
    <name type="scientific">Neurospora tetrasperma (strain FGSC 2508 / ATCC MYA-4615 / P0657)</name>
    <dbReference type="NCBI Taxonomy" id="510951"/>
    <lineage>
        <taxon>Eukaryota</taxon>
        <taxon>Fungi</taxon>
        <taxon>Dikarya</taxon>
        <taxon>Ascomycota</taxon>
        <taxon>Pezizomycotina</taxon>
        <taxon>Sordariomycetes</taxon>
        <taxon>Sordariomycetidae</taxon>
        <taxon>Sordariales</taxon>
        <taxon>Sordariaceae</taxon>
        <taxon>Neurospora</taxon>
    </lineage>
</organism>
<dbReference type="HOGENOM" id="CLU_3032949_0_0_1"/>
<dbReference type="RefSeq" id="XP_009856035.1">
    <property type="nucleotide sequence ID" value="XM_009857733.1"/>
</dbReference>
<feature type="signal peptide" evidence="1">
    <location>
        <begin position="1"/>
        <end position="20"/>
    </location>
</feature>
<dbReference type="KEGG" id="nte:NEUTE1DRAFT118758"/>
<dbReference type="GeneID" id="20823653"/>
<keyword evidence="1" id="KW-0732">Signal</keyword>
<feature type="chain" id="PRO_5005678397" evidence="1">
    <location>
        <begin position="21"/>
        <end position="55"/>
    </location>
</feature>
<dbReference type="VEuPathDB" id="FungiDB:NEUTE1DRAFT_118758"/>
<name>F8N1W9_NEUT8</name>
<dbReference type="Proteomes" id="UP000008065">
    <property type="component" value="Unassembled WGS sequence"/>
</dbReference>
<evidence type="ECO:0000256" key="1">
    <source>
        <dbReference type="SAM" id="SignalP"/>
    </source>
</evidence>
<proteinExistence type="predicted"/>
<evidence type="ECO:0000313" key="3">
    <source>
        <dbReference type="Proteomes" id="UP000008065"/>
    </source>
</evidence>
<keyword evidence="3" id="KW-1185">Reference proteome</keyword>
<gene>
    <name evidence="2" type="ORF">NEUTE1DRAFT_118758</name>
</gene>
<reference evidence="3" key="1">
    <citation type="journal article" date="2011" name="Genetics">
        <title>Massive changes in genome architecture accompany the transition to self-fertility in the filamentous fungus Neurospora tetrasperma.</title>
        <authorList>
            <person name="Ellison C.E."/>
            <person name="Stajich J.E."/>
            <person name="Jacobson D.J."/>
            <person name="Natvig D.O."/>
            <person name="Lapidus A."/>
            <person name="Foster B."/>
            <person name="Aerts A."/>
            <person name="Riley R."/>
            <person name="Lindquist E.A."/>
            <person name="Grigoriev I.V."/>
            <person name="Taylor J.W."/>
        </authorList>
    </citation>
    <scope>NUCLEOTIDE SEQUENCE [LARGE SCALE GENOMIC DNA]</scope>
    <source>
        <strain evidence="3">FGSC 2508 / P0657</strain>
    </source>
</reference>
<evidence type="ECO:0000313" key="2">
    <source>
        <dbReference type="EMBL" id="EGO52396.1"/>
    </source>
</evidence>
<sequence length="55" mass="6175">MSFTLIFLLSLALRRQKYQSTDTMKSNKCCESEHEGVASAEVASTERGFVYILPS</sequence>
<accession>F8N1W9</accession>